<dbReference type="KEGG" id="moi:MOVS_10150"/>
<proteinExistence type="inferred from homology"/>
<comment type="similarity">
    <text evidence="1">Belongs to the type-I restriction system S methylase family.</text>
</comment>
<dbReference type="REBASE" id="405850">
    <property type="entry name" value="S.Mov11227ORF2111P"/>
</dbReference>
<dbReference type="InterPro" id="IPR000055">
    <property type="entry name" value="Restrct_endonuc_typeI_TRD"/>
</dbReference>
<dbReference type="AlphaFoldDB" id="A0A378PMU4"/>
<feature type="domain" description="Type I restriction modification DNA specificity" evidence="4">
    <location>
        <begin position="206"/>
        <end position="357"/>
    </location>
</feature>
<dbReference type="CDD" id="cd17266">
    <property type="entry name" value="RMtype1_S_Sau1132ORF3780P-TRD2-CR2_like"/>
    <property type="match status" value="1"/>
</dbReference>
<feature type="domain" description="Type I restriction modification DNA specificity" evidence="4">
    <location>
        <begin position="60"/>
        <end position="179"/>
    </location>
</feature>
<dbReference type="CDD" id="cd17291">
    <property type="entry name" value="RMtype1_S_MgeORF438P-TRD-CR_like"/>
    <property type="match status" value="1"/>
</dbReference>
<dbReference type="PANTHER" id="PTHR43140">
    <property type="entry name" value="TYPE-1 RESTRICTION ENZYME ECOKI SPECIFICITY PROTEIN"/>
    <property type="match status" value="1"/>
</dbReference>
<evidence type="ECO:0000313" key="6">
    <source>
        <dbReference type="EMBL" id="STY88084.1"/>
    </source>
</evidence>
<dbReference type="InterPro" id="IPR044946">
    <property type="entry name" value="Restrct_endonuc_typeI_TRD_sf"/>
</dbReference>
<dbReference type="SUPFAM" id="SSF116734">
    <property type="entry name" value="DNA methylase specificity domain"/>
    <property type="match status" value="2"/>
</dbReference>
<dbReference type="Proteomes" id="UP000076765">
    <property type="component" value="Chromosome"/>
</dbReference>
<dbReference type="Gene3D" id="3.90.220.20">
    <property type="entry name" value="DNA methylase specificity domains"/>
    <property type="match status" value="2"/>
</dbReference>
<keyword evidence="3" id="KW-0238">DNA-binding</keyword>
<accession>A0A378PMU4</accession>
<dbReference type="Pfam" id="PF01420">
    <property type="entry name" value="Methylase_S"/>
    <property type="match status" value="2"/>
</dbReference>
<organism evidence="6 8">
    <name type="scientific">Moraxella ovis</name>
    <dbReference type="NCBI Taxonomy" id="29433"/>
    <lineage>
        <taxon>Bacteria</taxon>
        <taxon>Pseudomonadati</taxon>
        <taxon>Pseudomonadota</taxon>
        <taxon>Gammaproteobacteria</taxon>
        <taxon>Moraxellales</taxon>
        <taxon>Moraxellaceae</taxon>
        <taxon>Moraxella</taxon>
    </lineage>
</organism>
<keyword evidence="2" id="KW-0680">Restriction system</keyword>
<name>A0A378PMU4_9GAMM</name>
<protein>
    <submittedName>
        <fullName evidence="6">Type I restriction enzyme specificity protein MPN_089</fullName>
    </submittedName>
</protein>
<evidence type="ECO:0000259" key="4">
    <source>
        <dbReference type="Pfam" id="PF01420"/>
    </source>
</evidence>
<gene>
    <name evidence="5" type="ORF">MOVS_10150</name>
    <name evidence="6" type="ORF">NCTC11227_02113</name>
</gene>
<dbReference type="PANTHER" id="PTHR43140:SF1">
    <property type="entry name" value="TYPE I RESTRICTION ENZYME ECOKI SPECIFICITY SUBUNIT"/>
    <property type="match status" value="1"/>
</dbReference>
<dbReference type="RefSeq" id="WP_063514821.1">
    <property type="nucleotide sequence ID" value="NZ_CP011158.1"/>
</dbReference>
<evidence type="ECO:0000313" key="5">
    <source>
        <dbReference type="EMBL" id="ANB92270.1"/>
    </source>
</evidence>
<evidence type="ECO:0000313" key="8">
    <source>
        <dbReference type="Proteomes" id="UP000255102"/>
    </source>
</evidence>
<dbReference type="EMBL" id="CP011158">
    <property type="protein sequence ID" value="ANB92270.1"/>
    <property type="molecule type" value="Genomic_DNA"/>
</dbReference>
<evidence type="ECO:0000256" key="1">
    <source>
        <dbReference type="ARBA" id="ARBA00010923"/>
    </source>
</evidence>
<dbReference type="Proteomes" id="UP000255102">
    <property type="component" value="Unassembled WGS sequence"/>
</dbReference>
<reference evidence="5 7" key="1">
    <citation type="submission" date="2015-04" db="EMBL/GenBank/DDBJ databases">
        <authorList>
            <person name="Calcutt M.J."/>
            <person name="Foecking M.F."/>
        </authorList>
    </citation>
    <scope>NUCLEOTIDE SEQUENCE [LARGE SCALE GENOMIC DNA]</scope>
    <source>
        <strain evidence="5 7">199/55</strain>
    </source>
</reference>
<dbReference type="InterPro" id="IPR051212">
    <property type="entry name" value="Type-I_RE_S_subunit"/>
</dbReference>
<dbReference type="GO" id="GO:0003677">
    <property type="term" value="F:DNA binding"/>
    <property type="evidence" value="ECO:0007669"/>
    <property type="project" value="UniProtKB-KW"/>
</dbReference>
<sequence length="377" mass="43142">MHTFIKNLLNGQSVEWKPLGEVLVRTKGTKITAGQMKELHQENAPIKIFAGGKTFAMVDYGDIPEKDINQKPSIIVKSRGIIEFEYYDKPFSHKNEMWAYHSIDKNIDIKFVYYFLKLNEPFFQNLGSKMQMPQIATPDTDKFKIPIPPLEIQQKIVQILDAFTTVTAELTAEYNLRVKQYQYYRDLLLDFNHLKNPFANGLNVEWKGLGEVAKKIYSGKNKEKTANGIYSIYGSTGIIGKTNIKAHEGEKILVARVGANAGFVHIAQGEYDVSDNTLVIEEDRSQLILKYLYYVLEGMNLNQFAKGAGQPLITGGYLKSITIPIPPLEIQTKIVEILDKFETLTHSISEGLPREIQLRQKQYEYYRELLLNFDTQK</sequence>
<dbReference type="STRING" id="29433.MOVS_10150"/>
<dbReference type="EMBL" id="UGPW01000001">
    <property type="protein sequence ID" value="STY88084.1"/>
    <property type="molecule type" value="Genomic_DNA"/>
</dbReference>
<keyword evidence="7" id="KW-1185">Reference proteome</keyword>
<reference evidence="6 8" key="2">
    <citation type="submission" date="2018-06" db="EMBL/GenBank/DDBJ databases">
        <authorList>
            <consortium name="Pathogen Informatics"/>
            <person name="Doyle S."/>
        </authorList>
    </citation>
    <scope>NUCLEOTIDE SEQUENCE [LARGE SCALE GENOMIC DNA]</scope>
    <source>
        <strain evidence="6 8">NCTC11227</strain>
    </source>
</reference>
<evidence type="ECO:0000256" key="2">
    <source>
        <dbReference type="ARBA" id="ARBA00022747"/>
    </source>
</evidence>
<evidence type="ECO:0000256" key="3">
    <source>
        <dbReference type="ARBA" id="ARBA00023125"/>
    </source>
</evidence>
<evidence type="ECO:0000313" key="7">
    <source>
        <dbReference type="Proteomes" id="UP000076765"/>
    </source>
</evidence>
<dbReference type="GO" id="GO:0009307">
    <property type="term" value="P:DNA restriction-modification system"/>
    <property type="evidence" value="ECO:0007669"/>
    <property type="project" value="UniProtKB-KW"/>
</dbReference>